<dbReference type="AlphaFoldDB" id="W1XBM1"/>
<feature type="non-terminal residue" evidence="3">
    <location>
        <position position="131"/>
    </location>
</feature>
<dbReference type="InterPro" id="IPR032466">
    <property type="entry name" value="Metal_Hydrolase"/>
</dbReference>
<dbReference type="PANTHER" id="PTHR43794">
    <property type="entry name" value="AMINOHYDROLASE SSNA-RELATED"/>
    <property type="match status" value="1"/>
</dbReference>
<accession>W1XBM1</accession>
<comment type="caution">
    <text evidence="3">The sequence shown here is derived from an EMBL/GenBank/DDBJ whole genome shotgun (WGS) entry which is preliminary data.</text>
</comment>
<gene>
    <name evidence="3" type="ORF">Q604_UNBC16941G0001</name>
</gene>
<dbReference type="PANTHER" id="PTHR43794:SF11">
    <property type="entry name" value="AMIDOHYDROLASE-RELATED DOMAIN-CONTAINING PROTEIN"/>
    <property type="match status" value="1"/>
</dbReference>
<reference evidence="3" key="1">
    <citation type="submission" date="2013-12" db="EMBL/GenBank/DDBJ databases">
        <title>A Varibaculum cambriense genome reconstructed from a premature infant gut community with otherwise low bacterial novelty that shifts toward anaerobic metabolism during the third week of life.</title>
        <authorList>
            <person name="Brown C.T."/>
            <person name="Sharon I."/>
            <person name="Thomas B.C."/>
            <person name="Castelle C.J."/>
            <person name="Morowitz M.J."/>
            <person name="Banfield J.F."/>
        </authorList>
    </citation>
    <scope>NUCLEOTIDE SEQUENCE</scope>
</reference>
<keyword evidence="1" id="KW-0378">Hydrolase</keyword>
<dbReference type="Gene3D" id="3.20.20.140">
    <property type="entry name" value="Metal-dependent hydrolases"/>
    <property type="match status" value="1"/>
</dbReference>
<evidence type="ECO:0000259" key="2">
    <source>
        <dbReference type="Pfam" id="PF01979"/>
    </source>
</evidence>
<feature type="non-terminal residue" evidence="3">
    <location>
        <position position="1"/>
    </location>
</feature>
<dbReference type="GO" id="GO:0016787">
    <property type="term" value="F:hydrolase activity"/>
    <property type="evidence" value="ECO:0007669"/>
    <property type="project" value="UniProtKB-KW"/>
</dbReference>
<dbReference type="InterPro" id="IPR050287">
    <property type="entry name" value="MTA/SAH_deaminase"/>
</dbReference>
<protein>
    <submittedName>
        <fullName evidence="3">Selenium metabolism protein SsnA</fullName>
    </submittedName>
</protein>
<name>W1XBM1_9ZZZZ</name>
<feature type="domain" description="Amidohydrolase-related" evidence="2">
    <location>
        <begin position="17"/>
        <end position="130"/>
    </location>
</feature>
<dbReference type="InterPro" id="IPR006680">
    <property type="entry name" value="Amidohydro-rel"/>
</dbReference>
<organism evidence="3">
    <name type="scientific">human gut metagenome</name>
    <dbReference type="NCBI Taxonomy" id="408170"/>
    <lineage>
        <taxon>unclassified sequences</taxon>
        <taxon>metagenomes</taxon>
        <taxon>organismal metagenomes</taxon>
    </lineage>
</organism>
<dbReference type="EMBL" id="AZMM01016941">
    <property type="protein sequence ID" value="ETJ27531.1"/>
    <property type="molecule type" value="Genomic_DNA"/>
</dbReference>
<sequence length="131" mass="14084">VDQMKAAVAENVRFGKEAKQDSSRLAAMMGLHASFTLSSDTLDYVKAHNEDQLGYHVHVAEGPEDVADSKEKYGMTPVRRLVEAGILGPKSIAGHCVHVTDEDVALLKKSQAKVVHNPESNMGNAVGTTDI</sequence>
<evidence type="ECO:0000313" key="3">
    <source>
        <dbReference type="EMBL" id="ETJ27531.1"/>
    </source>
</evidence>
<evidence type="ECO:0000256" key="1">
    <source>
        <dbReference type="ARBA" id="ARBA00022801"/>
    </source>
</evidence>
<dbReference type="SUPFAM" id="SSF51556">
    <property type="entry name" value="Metallo-dependent hydrolases"/>
    <property type="match status" value="1"/>
</dbReference>
<dbReference type="Pfam" id="PF01979">
    <property type="entry name" value="Amidohydro_1"/>
    <property type="match status" value="1"/>
</dbReference>
<proteinExistence type="predicted"/>